<evidence type="ECO:0000313" key="3">
    <source>
        <dbReference type="Proteomes" id="UP000824005"/>
    </source>
</evidence>
<evidence type="ECO:0000313" key="2">
    <source>
        <dbReference type="EMBL" id="HIY66576.1"/>
    </source>
</evidence>
<reference evidence="2" key="2">
    <citation type="submission" date="2021-04" db="EMBL/GenBank/DDBJ databases">
        <authorList>
            <person name="Gilroy R."/>
        </authorList>
    </citation>
    <scope>NUCLEOTIDE SEQUENCE</scope>
    <source>
        <strain evidence="2">ChiGjej1B1-98</strain>
    </source>
</reference>
<dbReference type="AlphaFoldDB" id="A0A9D1YWI2"/>
<evidence type="ECO:0000256" key="1">
    <source>
        <dbReference type="SAM" id="Coils"/>
    </source>
</evidence>
<organism evidence="2 3">
    <name type="scientific">Candidatus Agrococcus pullicola</name>
    <dbReference type="NCBI Taxonomy" id="2838429"/>
    <lineage>
        <taxon>Bacteria</taxon>
        <taxon>Bacillati</taxon>
        <taxon>Actinomycetota</taxon>
        <taxon>Actinomycetes</taxon>
        <taxon>Micrococcales</taxon>
        <taxon>Microbacteriaceae</taxon>
        <taxon>Agrococcus</taxon>
    </lineage>
</organism>
<name>A0A9D1YWI2_9MICO</name>
<reference evidence="2" key="1">
    <citation type="journal article" date="2021" name="PeerJ">
        <title>Extensive microbial diversity within the chicken gut microbiome revealed by metagenomics and culture.</title>
        <authorList>
            <person name="Gilroy R."/>
            <person name="Ravi A."/>
            <person name="Getino M."/>
            <person name="Pursley I."/>
            <person name="Horton D.L."/>
            <person name="Alikhan N.F."/>
            <person name="Baker D."/>
            <person name="Gharbi K."/>
            <person name="Hall N."/>
            <person name="Watson M."/>
            <person name="Adriaenssens E.M."/>
            <person name="Foster-Nyarko E."/>
            <person name="Jarju S."/>
            <person name="Secka A."/>
            <person name="Antonio M."/>
            <person name="Oren A."/>
            <person name="Chaudhuri R.R."/>
            <person name="La Ragione R."/>
            <person name="Hildebrand F."/>
            <person name="Pallen M.J."/>
        </authorList>
    </citation>
    <scope>NUCLEOTIDE SEQUENCE</scope>
    <source>
        <strain evidence="2">ChiGjej1B1-98</strain>
    </source>
</reference>
<dbReference type="Proteomes" id="UP000824005">
    <property type="component" value="Unassembled WGS sequence"/>
</dbReference>
<keyword evidence="1" id="KW-0175">Coiled coil</keyword>
<gene>
    <name evidence="2" type="ORF">H9830_09905</name>
</gene>
<comment type="caution">
    <text evidence="2">The sequence shown here is derived from an EMBL/GenBank/DDBJ whole genome shotgun (WGS) entry which is preliminary data.</text>
</comment>
<accession>A0A9D1YWI2</accession>
<dbReference type="EMBL" id="DXDC01000301">
    <property type="protein sequence ID" value="HIY66576.1"/>
    <property type="molecule type" value="Genomic_DNA"/>
</dbReference>
<sequence>MNGRDEIPDSLEQQLERLLEDAEFTVASLRRELDGARSRREREAMLREQHAEIDRLREHLAEAQVHWGAVREFFEAALRELNSDQQNDESSGEG</sequence>
<proteinExistence type="predicted"/>
<feature type="coiled-coil region" evidence="1">
    <location>
        <begin position="12"/>
        <end position="66"/>
    </location>
</feature>
<protein>
    <submittedName>
        <fullName evidence="2">Uncharacterized protein</fullName>
    </submittedName>
</protein>